<dbReference type="AlphaFoldDB" id="A0A9W9B385"/>
<feature type="non-terminal residue" evidence="1">
    <location>
        <position position="335"/>
    </location>
</feature>
<feature type="non-terminal residue" evidence="1">
    <location>
        <position position="1"/>
    </location>
</feature>
<evidence type="ECO:0000313" key="2">
    <source>
        <dbReference type="Proteomes" id="UP001150238"/>
    </source>
</evidence>
<gene>
    <name evidence="1" type="ORF">C8J55DRAFT_409255</name>
</gene>
<name>A0A9W9B385_9AGAR</name>
<evidence type="ECO:0000313" key="1">
    <source>
        <dbReference type="EMBL" id="KAJ4495678.1"/>
    </source>
</evidence>
<proteinExistence type="predicted"/>
<reference evidence="1" key="2">
    <citation type="journal article" date="2023" name="Proc. Natl. Acad. Sci. U.S.A.">
        <title>A global phylogenomic analysis of the shiitake genus Lentinula.</title>
        <authorList>
            <person name="Sierra-Patev S."/>
            <person name="Min B."/>
            <person name="Naranjo-Ortiz M."/>
            <person name="Looney B."/>
            <person name="Konkel Z."/>
            <person name="Slot J.C."/>
            <person name="Sakamoto Y."/>
            <person name="Steenwyk J.L."/>
            <person name="Rokas A."/>
            <person name="Carro J."/>
            <person name="Camarero S."/>
            <person name="Ferreira P."/>
            <person name="Molpeceres G."/>
            <person name="Ruiz-Duenas F.J."/>
            <person name="Serrano A."/>
            <person name="Henrissat B."/>
            <person name="Drula E."/>
            <person name="Hughes K.W."/>
            <person name="Mata J.L."/>
            <person name="Ishikawa N.K."/>
            <person name="Vargas-Isla R."/>
            <person name="Ushijima S."/>
            <person name="Smith C.A."/>
            <person name="Donoghue J."/>
            <person name="Ahrendt S."/>
            <person name="Andreopoulos W."/>
            <person name="He G."/>
            <person name="LaButti K."/>
            <person name="Lipzen A."/>
            <person name="Ng V."/>
            <person name="Riley R."/>
            <person name="Sandor L."/>
            <person name="Barry K."/>
            <person name="Martinez A.T."/>
            <person name="Xiao Y."/>
            <person name="Gibbons J.G."/>
            <person name="Terashima K."/>
            <person name="Grigoriev I.V."/>
            <person name="Hibbett D."/>
        </authorList>
    </citation>
    <scope>NUCLEOTIDE SEQUENCE</scope>
    <source>
        <strain evidence="1">Sp2 HRB7682 ss15</strain>
    </source>
</reference>
<dbReference type="EMBL" id="JANVFS010000001">
    <property type="protein sequence ID" value="KAJ4495678.1"/>
    <property type="molecule type" value="Genomic_DNA"/>
</dbReference>
<protein>
    <submittedName>
        <fullName evidence="1">Uncharacterized protein</fullName>
    </submittedName>
</protein>
<reference evidence="1" key="1">
    <citation type="submission" date="2022-08" db="EMBL/GenBank/DDBJ databases">
        <authorList>
            <consortium name="DOE Joint Genome Institute"/>
            <person name="Min B."/>
            <person name="Riley R."/>
            <person name="Sierra-Patev S."/>
            <person name="Naranjo-Ortiz M."/>
            <person name="Looney B."/>
            <person name="Konkel Z."/>
            <person name="Slot J.C."/>
            <person name="Sakamoto Y."/>
            <person name="Steenwyk J.L."/>
            <person name="Rokas A."/>
            <person name="Carro J."/>
            <person name="Camarero S."/>
            <person name="Ferreira P."/>
            <person name="Molpeceres G."/>
            <person name="Ruiz-Duenas F.J."/>
            <person name="Serrano A."/>
            <person name="Henrissat B."/>
            <person name="Drula E."/>
            <person name="Hughes K.W."/>
            <person name="Mata J.L."/>
            <person name="Ishikawa N.K."/>
            <person name="Vargas-Isla R."/>
            <person name="Ushijima S."/>
            <person name="Smith C.A."/>
            <person name="Ahrendt S."/>
            <person name="Andreopoulos W."/>
            <person name="He G."/>
            <person name="Labutti K."/>
            <person name="Lipzen A."/>
            <person name="Ng V."/>
            <person name="Sandor L."/>
            <person name="Barry K."/>
            <person name="Martinez A.T."/>
            <person name="Xiao Y."/>
            <person name="Gibbons J.G."/>
            <person name="Terashima K."/>
            <person name="Hibbett D.S."/>
            <person name="Grigoriev I.V."/>
        </authorList>
    </citation>
    <scope>NUCLEOTIDE SEQUENCE</scope>
    <source>
        <strain evidence="1">Sp2 HRB7682 ss15</strain>
    </source>
</reference>
<dbReference type="Proteomes" id="UP001150238">
    <property type="component" value="Unassembled WGS sequence"/>
</dbReference>
<sequence>ICQLRGTEQVFNTDCDHWTPRDAKELRRWAYAYKNASILGEQKKIWEDHGVRWSSLWMLEYWDPTRMLVIDSMHCILEGLIQYHCRHVLRLDASCAKISSDGFKYAFDWPWIPYDDDLVPSGCNKLSEKHISRVANIHQTLCLALEGEKALTLEEMWTRLENSAPRDALHFVAHTLSLPTHLNDINEQISSIYNKRSRKRSADKNSSQLIFPFTKLATQKNHFVALLLNWRLQQPFSSDVYILPTGTAETLAHIRHVIQETITPSWLNSVPKNYGDAKAGSIKADEWRTLSTVYLPVALITFWGDDNGCAPTASDAKSALLVKALNHTMALFQAT</sequence>
<accession>A0A9W9B385</accession>
<organism evidence="1 2">
    <name type="scientific">Lentinula lateritia</name>
    <dbReference type="NCBI Taxonomy" id="40482"/>
    <lineage>
        <taxon>Eukaryota</taxon>
        <taxon>Fungi</taxon>
        <taxon>Dikarya</taxon>
        <taxon>Basidiomycota</taxon>
        <taxon>Agaricomycotina</taxon>
        <taxon>Agaricomycetes</taxon>
        <taxon>Agaricomycetidae</taxon>
        <taxon>Agaricales</taxon>
        <taxon>Marasmiineae</taxon>
        <taxon>Omphalotaceae</taxon>
        <taxon>Lentinula</taxon>
    </lineage>
</organism>
<comment type="caution">
    <text evidence="1">The sequence shown here is derived from an EMBL/GenBank/DDBJ whole genome shotgun (WGS) entry which is preliminary data.</text>
</comment>